<keyword evidence="11" id="KW-0539">Nucleus</keyword>
<evidence type="ECO:0000256" key="15">
    <source>
        <dbReference type="SAM" id="MobiDB-lite"/>
    </source>
</evidence>
<dbReference type="CDD" id="cd09869">
    <property type="entry name" value="PIN_GEN1"/>
    <property type="match status" value="1"/>
</dbReference>
<dbReference type="InterPro" id="IPR041012">
    <property type="entry name" value="GEN_chromo"/>
</dbReference>
<dbReference type="AlphaFoldDB" id="A0AAD8GCA7"/>
<keyword evidence="6" id="KW-0255">Endonuclease</keyword>
<feature type="region of interest" description="Disordered" evidence="15">
    <location>
        <begin position="562"/>
        <end position="588"/>
    </location>
</feature>
<dbReference type="SMART" id="SM00484">
    <property type="entry name" value="XPGI"/>
    <property type="match status" value="1"/>
</dbReference>
<dbReference type="PANTHER" id="PTHR11081">
    <property type="entry name" value="FLAP ENDONUCLEASE FAMILY MEMBER"/>
    <property type="match status" value="1"/>
</dbReference>
<dbReference type="GO" id="GO:0017108">
    <property type="term" value="F:5'-flap endonuclease activity"/>
    <property type="evidence" value="ECO:0007669"/>
    <property type="project" value="TreeGrafter"/>
</dbReference>
<evidence type="ECO:0000256" key="13">
    <source>
        <dbReference type="ARBA" id="ARBA00063132"/>
    </source>
</evidence>
<comment type="cofactor">
    <cofactor evidence="1">
        <name>Mg(2+)</name>
        <dbReference type="ChEBI" id="CHEBI:18420"/>
    </cofactor>
</comment>
<evidence type="ECO:0000256" key="10">
    <source>
        <dbReference type="ARBA" id="ARBA00023204"/>
    </source>
</evidence>
<evidence type="ECO:0000256" key="9">
    <source>
        <dbReference type="ARBA" id="ARBA00022842"/>
    </source>
</evidence>
<dbReference type="Gene3D" id="1.10.150.20">
    <property type="entry name" value="5' to 3' exonuclease, C-terminal subdomain"/>
    <property type="match status" value="1"/>
</dbReference>
<evidence type="ECO:0000256" key="11">
    <source>
        <dbReference type="ARBA" id="ARBA00023242"/>
    </source>
</evidence>
<sequence length="1032" mass="115016">MGVNELWSTLEPVRESVPLHSLSGKTLAVDLSLWVCEAQAVRGMMGKVTKPHLRNLFFRVSSLTLMGIKLIFVMEGEAPKLKADTMSKRNAVKYGTSGKATTRPGKTGRSHFKFLLKECAELLDCLGIPWVTAAGEAEAMCAYLNVHGYVDGCITNDGDVFLYGGQTVYRNFNINTKDPQLDCYRVSRIKSELGLERETLVGLAILLGCDYLPKGIPGVGKEQSMKLIETLKGETLLQRFKQWTDEFQDFKTSEKAAEKVTHCQVCHHPGSAKDHGRNGCKLCNSKQFCEPQDYDYCCPCAWHLAEGERQTNAAEISVKRKARVCEGFPFNEVIREFLISKDKPIKSVRWRKPNLFLMQNLAWDKMEWPKPYTCERVLIMMTYMEMMNKKLAKESTTQIKPVRIFKSRVRNGVPCFEVIWHKPEHYTFKDDHPADAQNTVNTIEEESLFQAAYPEIVDLYLKEKAKTEENKHKNKKRKPKAQKSANTDDVADLLAQMTIQPSIKETSELGTNAEGEQHLNDSKEQEDDLRTFHCLSVPHNSSNTITLKETLCDNPTIVTEAKKTESKETAHSLSPVSSNKQHSLTTSSPSALIEELQLSGIDWGATSFGAASNKQHSLTASSPSALIEELQLSGIDWGATSFGTSPSALVHKTLSATSKQGDSLTPLQSSKDNECTKSLVHSTEKGEELAFCSGAMEHNSLCIDLKEHSSNPANLPNSQFSLRDRILLKNFNHSSTSHHQNNDVVSVSLKPLKYLTPVEQKNECPAVEKAPLSKPSVVESQHAKGQKSVKEKLTGQKSCCKQVEKHASVKTSTHLVKHEGGEKKQHQKVFQSKTVENQHRVKHTNQSKISSLPLSHKCDVPVNHTLVVAKNIKKSVIKKSVCHHLCSSSEDSDAENTSSIVQKHQAQSKTKQRCVSSSDEKIKTTKMASKPCAKKAFSHIEAPLSPKRYLGQIANSQTQKNEKLLTTNAKLSVEIEKEKQRFPSGVNHCVIANCSQSPVHSSESRDSEGDDSIISLDSPLPLSERIKLRFQN</sequence>
<name>A0AAD8GCA7_ACIOX</name>
<comment type="subcellular location">
    <subcellularLocation>
        <location evidence="2">Nucleus</location>
    </subcellularLocation>
</comment>
<dbReference type="InterPro" id="IPR006085">
    <property type="entry name" value="XPG_DNA_repair_N"/>
</dbReference>
<evidence type="ECO:0000313" key="19">
    <source>
        <dbReference type="Proteomes" id="UP001230051"/>
    </source>
</evidence>
<keyword evidence="7" id="KW-0227">DNA damage</keyword>
<feature type="compositionally biased region" description="Polar residues" evidence="15">
    <location>
        <begin position="895"/>
        <end position="917"/>
    </location>
</feature>
<feature type="domain" description="XPG N-terminal" evidence="17">
    <location>
        <begin position="1"/>
        <end position="96"/>
    </location>
</feature>
<accession>A0AAD8GCA7</accession>
<evidence type="ECO:0000256" key="1">
    <source>
        <dbReference type="ARBA" id="ARBA00001946"/>
    </source>
</evidence>
<evidence type="ECO:0000313" key="18">
    <source>
        <dbReference type="EMBL" id="KAK1171781.1"/>
    </source>
</evidence>
<keyword evidence="19" id="KW-1185">Reference proteome</keyword>
<dbReference type="SUPFAM" id="SSF88723">
    <property type="entry name" value="PIN domain-like"/>
    <property type="match status" value="1"/>
</dbReference>
<feature type="region of interest" description="Disordered" evidence="15">
    <location>
        <begin position="996"/>
        <end position="1017"/>
    </location>
</feature>
<comment type="caution">
    <text evidence="18">The sequence shown here is derived from an EMBL/GenBank/DDBJ whole genome shotgun (WGS) entry which is preliminary data.</text>
</comment>
<dbReference type="EMBL" id="JAGXEW010000005">
    <property type="protein sequence ID" value="KAK1171781.1"/>
    <property type="molecule type" value="Genomic_DNA"/>
</dbReference>
<keyword evidence="9" id="KW-0460">Magnesium</keyword>
<gene>
    <name evidence="18" type="ORF">AOXY_G6691</name>
</gene>
<dbReference type="GO" id="GO:0005634">
    <property type="term" value="C:nucleus"/>
    <property type="evidence" value="ECO:0007669"/>
    <property type="project" value="UniProtKB-SubCell"/>
</dbReference>
<dbReference type="Proteomes" id="UP001230051">
    <property type="component" value="Unassembled WGS sequence"/>
</dbReference>
<evidence type="ECO:0000256" key="2">
    <source>
        <dbReference type="ARBA" id="ARBA00004123"/>
    </source>
</evidence>
<dbReference type="Gene3D" id="3.40.50.1010">
    <property type="entry name" value="5'-nuclease"/>
    <property type="match status" value="1"/>
</dbReference>
<feature type="region of interest" description="Disordered" evidence="15">
    <location>
        <begin position="888"/>
        <end position="920"/>
    </location>
</feature>
<feature type="region of interest" description="Disordered" evidence="15">
    <location>
        <begin position="467"/>
        <end position="487"/>
    </location>
</feature>
<keyword evidence="10" id="KW-0234">DNA repair</keyword>
<dbReference type="GO" id="GO:0000400">
    <property type="term" value="F:four-way junction DNA binding"/>
    <property type="evidence" value="ECO:0007669"/>
    <property type="project" value="TreeGrafter"/>
</dbReference>
<evidence type="ECO:0000256" key="7">
    <source>
        <dbReference type="ARBA" id="ARBA00022763"/>
    </source>
</evidence>
<dbReference type="GO" id="GO:0006281">
    <property type="term" value="P:DNA repair"/>
    <property type="evidence" value="ECO:0007669"/>
    <property type="project" value="UniProtKB-KW"/>
</dbReference>
<keyword evidence="5" id="KW-0479">Metal-binding</keyword>
<dbReference type="Pfam" id="PF18704">
    <property type="entry name" value="Chromo_2"/>
    <property type="match status" value="1"/>
</dbReference>
<feature type="compositionally biased region" description="Basic residues" evidence="15">
    <location>
        <begin position="472"/>
        <end position="481"/>
    </location>
</feature>
<comment type="similarity">
    <text evidence="12">Belongs to the XPG/RAD2 endonuclease family. GEN subfamily.</text>
</comment>
<dbReference type="InterPro" id="IPR006086">
    <property type="entry name" value="XPG-I_dom"/>
</dbReference>
<evidence type="ECO:0000256" key="12">
    <source>
        <dbReference type="ARBA" id="ARBA00038112"/>
    </source>
</evidence>
<dbReference type="InterPro" id="IPR036279">
    <property type="entry name" value="5-3_exonuclease_C_sf"/>
</dbReference>
<dbReference type="InterPro" id="IPR006084">
    <property type="entry name" value="XPG/Rad2"/>
</dbReference>
<evidence type="ECO:0000256" key="3">
    <source>
        <dbReference type="ARBA" id="ARBA00022553"/>
    </source>
</evidence>
<evidence type="ECO:0000256" key="14">
    <source>
        <dbReference type="ARBA" id="ARBA00070188"/>
    </source>
</evidence>
<reference evidence="18" key="1">
    <citation type="submission" date="2022-02" db="EMBL/GenBank/DDBJ databases">
        <title>Atlantic sturgeon de novo genome assembly.</title>
        <authorList>
            <person name="Stock M."/>
            <person name="Klopp C."/>
            <person name="Guiguen Y."/>
            <person name="Cabau C."/>
            <person name="Parinello H."/>
            <person name="Santidrian Yebra-Pimentel E."/>
            <person name="Kuhl H."/>
            <person name="Dirks R.P."/>
            <person name="Guessner J."/>
            <person name="Wuertz S."/>
            <person name="Du K."/>
            <person name="Schartl M."/>
        </authorList>
    </citation>
    <scope>NUCLEOTIDE SEQUENCE</scope>
    <source>
        <strain evidence="18">STURGEONOMICS-FGT-2020</strain>
        <tissue evidence="18">Whole blood</tissue>
    </source>
</reference>
<dbReference type="FunFam" id="1.10.150.20:FF:000030">
    <property type="entry name" value="Flap endonuclease GEN-like 1"/>
    <property type="match status" value="1"/>
</dbReference>
<evidence type="ECO:0000256" key="4">
    <source>
        <dbReference type="ARBA" id="ARBA00022722"/>
    </source>
</evidence>
<organism evidence="18 19">
    <name type="scientific">Acipenser oxyrinchus oxyrinchus</name>
    <dbReference type="NCBI Taxonomy" id="40147"/>
    <lineage>
        <taxon>Eukaryota</taxon>
        <taxon>Metazoa</taxon>
        <taxon>Chordata</taxon>
        <taxon>Craniata</taxon>
        <taxon>Vertebrata</taxon>
        <taxon>Euteleostomi</taxon>
        <taxon>Actinopterygii</taxon>
        <taxon>Chondrostei</taxon>
        <taxon>Acipenseriformes</taxon>
        <taxon>Acipenseridae</taxon>
        <taxon>Acipenser</taxon>
    </lineage>
</organism>
<dbReference type="GO" id="GO:0046872">
    <property type="term" value="F:metal ion binding"/>
    <property type="evidence" value="ECO:0007669"/>
    <property type="project" value="UniProtKB-KW"/>
</dbReference>
<dbReference type="PANTHER" id="PTHR11081:SF70">
    <property type="entry name" value="FLAP ENDONUCLEASE GEN HOMOLOG 1"/>
    <property type="match status" value="1"/>
</dbReference>
<evidence type="ECO:0000256" key="5">
    <source>
        <dbReference type="ARBA" id="ARBA00022723"/>
    </source>
</evidence>
<proteinExistence type="inferred from homology"/>
<dbReference type="InterPro" id="IPR029060">
    <property type="entry name" value="PIN-like_dom_sf"/>
</dbReference>
<dbReference type="SMART" id="SM00485">
    <property type="entry name" value="XPGN"/>
    <property type="match status" value="1"/>
</dbReference>
<dbReference type="FunFam" id="3.40.50.1010:FF:000024">
    <property type="entry name" value="flap endonuclease GEN homolog 1"/>
    <property type="match status" value="1"/>
</dbReference>
<dbReference type="PRINTS" id="PR00853">
    <property type="entry name" value="XPGRADSUPER"/>
</dbReference>
<evidence type="ECO:0000256" key="8">
    <source>
        <dbReference type="ARBA" id="ARBA00022801"/>
    </source>
</evidence>
<dbReference type="SUPFAM" id="SSF47807">
    <property type="entry name" value="5' to 3' exonuclease, C-terminal subdomain"/>
    <property type="match status" value="1"/>
</dbReference>
<feature type="domain" description="XPG-I" evidence="16">
    <location>
        <begin position="124"/>
        <end position="195"/>
    </location>
</feature>
<dbReference type="Pfam" id="PF00867">
    <property type="entry name" value="XPG_I"/>
    <property type="match status" value="1"/>
</dbReference>
<keyword evidence="8" id="KW-0378">Hydrolase</keyword>
<evidence type="ECO:0000259" key="17">
    <source>
        <dbReference type="SMART" id="SM00485"/>
    </source>
</evidence>
<dbReference type="GO" id="GO:0008821">
    <property type="term" value="F:crossover junction DNA endonuclease activity"/>
    <property type="evidence" value="ECO:0007669"/>
    <property type="project" value="UniProtKB-ARBA"/>
</dbReference>
<dbReference type="SMART" id="SM00279">
    <property type="entry name" value="HhH2"/>
    <property type="match status" value="1"/>
</dbReference>
<evidence type="ECO:0000256" key="6">
    <source>
        <dbReference type="ARBA" id="ARBA00022759"/>
    </source>
</evidence>
<dbReference type="Pfam" id="PF00752">
    <property type="entry name" value="XPG_N"/>
    <property type="match status" value="1"/>
</dbReference>
<keyword evidence="3" id="KW-0597">Phosphoprotein</keyword>
<feature type="compositionally biased region" description="Basic and acidic residues" evidence="15">
    <location>
        <begin position="515"/>
        <end position="525"/>
    </location>
</feature>
<feature type="region of interest" description="Disordered" evidence="15">
    <location>
        <begin position="503"/>
        <end position="525"/>
    </location>
</feature>
<dbReference type="InterPro" id="IPR008918">
    <property type="entry name" value="HhH2"/>
</dbReference>
<keyword evidence="4" id="KW-0540">Nuclease</keyword>
<feature type="compositionally biased region" description="Polar residues" evidence="15">
    <location>
        <begin position="571"/>
        <end position="588"/>
    </location>
</feature>
<evidence type="ECO:0000259" key="16">
    <source>
        <dbReference type="SMART" id="SM00484"/>
    </source>
</evidence>
<protein>
    <recommendedName>
        <fullName evidence="14">Flap endonuclease GEN homolog 1</fullName>
    </recommendedName>
</protein>
<comment type="subunit">
    <text evidence="13">Largely monomeric, dimerizes on the Holliday junction and the first nick occurs upon dimerization at the junction.</text>
</comment>